<sequence>MPHVHNGAKVLVTGASGFIGSWVVRYLLERDYVVRAAVRSPEKGEYMKRLHESYGDYFEYVVVPDASTSGAFDDVLEGIDAVEHHAAPITDDPDDFVDAAISGTTSLMESILRYGRSVKRVIVTSSGAALVEPTKEPGYVYTEADWGDYSVREVQLKGAKADTVQKYRASKTLAERAAWDFVDAHKDKITWDLVTVLPTIMVGPQVYGPVIHQTESLQDVNYSNQLLYNSILHERSPSDIGGNWVDVRDVAEIHVDLLEKRSAAGERYIVSAGVHSWQELYDLLNASIPPIEGIPRGEFGNYTRGRPPYVFSSLKVIKLLGFRFRALGESARDAITSIRERGF</sequence>
<dbReference type="InterPro" id="IPR050425">
    <property type="entry name" value="NAD(P)_dehydrat-like"/>
</dbReference>
<dbReference type="AlphaFoldDB" id="A0A5C3NV24"/>
<protein>
    <submittedName>
        <fullName evidence="4">NAD-P-binding protein</fullName>
    </submittedName>
</protein>
<proteinExistence type="inferred from homology"/>
<organism evidence="4 5">
    <name type="scientific">Heliocybe sulcata</name>
    <dbReference type="NCBI Taxonomy" id="5364"/>
    <lineage>
        <taxon>Eukaryota</taxon>
        <taxon>Fungi</taxon>
        <taxon>Dikarya</taxon>
        <taxon>Basidiomycota</taxon>
        <taxon>Agaricomycotina</taxon>
        <taxon>Agaricomycetes</taxon>
        <taxon>Gloeophyllales</taxon>
        <taxon>Gloeophyllaceae</taxon>
        <taxon>Heliocybe</taxon>
    </lineage>
</organism>
<dbReference type="InterPro" id="IPR001509">
    <property type="entry name" value="Epimerase_deHydtase"/>
</dbReference>
<accession>A0A5C3NV24</accession>
<keyword evidence="1" id="KW-0560">Oxidoreductase</keyword>
<gene>
    <name evidence="4" type="ORF">OE88DRAFT_1730923</name>
</gene>
<evidence type="ECO:0000313" key="4">
    <source>
        <dbReference type="EMBL" id="TFK57581.1"/>
    </source>
</evidence>
<evidence type="ECO:0000313" key="5">
    <source>
        <dbReference type="Proteomes" id="UP000305948"/>
    </source>
</evidence>
<dbReference type="SUPFAM" id="SSF51735">
    <property type="entry name" value="NAD(P)-binding Rossmann-fold domains"/>
    <property type="match status" value="1"/>
</dbReference>
<keyword evidence="5" id="KW-1185">Reference proteome</keyword>
<dbReference type="Pfam" id="PF01370">
    <property type="entry name" value="Epimerase"/>
    <property type="match status" value="1"/>
</dbReference>
<dbReference type="PANTHER" id="PTHR10366:SF564">
    <property type="entry name" value="STEROL-4-ALPHA-CARBOXYLATE 3-DEHYDROGENASE, DECARBOXYLATING"/>
    <property type="match status" value="1"/>
</dbReference>
<dbReference type="PANTHER" id="PTHR10366">
    <property type="entry name" value="NAD DEPENDENT EPIMERASE/DEHYDRATASE"/>
    <property type="match status" value="1"/>
</dbReference>
<evidence type="ECO:0000256" key="1">
    <source>
        <dbReference type="ARBA" id="ARBA00023002"/>
    </source>
</evidence>
<dbReference type="STRING" id="5364.A0A5C3NV24"/>
<evidence type="ECO:0000256" key="2">
    <source>
        <dbReference type="ARBA" id="ARBA00023445"/>
    </source>
</evidence>
<dbReference type="Proteomes" id="UP000305948">
    <property type="component" value="Unassembled WGS sequence"/>
</dbReference>
<feature type="domain" description="NAD-dependent epimerase/dehydratase" evidence="3">
    <location>
        <begin position="10"/>
        <end position="269"/>
    </location>
</feature>
<evidence type="ECO:0000259" key="3">
    <source>
        <dbReference type="Pfam" id="PF01370"/>
    </source>
</evidence>
<dbReference type="Gene3D" id="3.40.50.720">
    <property type="entry name" value="NAD(P)-binding Rossmann-like Domain"/>
    <property type="match status" value="1"/>
</dbReference>
<comment type="similarity">
    <text evidence="2">Belongs to the NAD(P)-dependent epimerase/dehydratase family. Dihydroflavonol-4-reductase subfamily.</text>
</comment>
<dbReference type="CDD" id="cd05227">
    <property type="entry name" value="AR_SDR_e"/>
    <property type="match status" value="1"/>
</dbReference>
<dbReference type="InterPro" id="IPR036291">
    <property type="entry name" value="NAD(P)-bd_dom_sf"/>
</dbReference>
<dbReference type="OrthoDB" id="2735536at2759"/>
<name>A0A5C3NV24_9AGAM</name>
<reference evidence="4 5" key="1">
    <citation type="journal article" date="2019" name="Nat. Ecol. Evol.">
        <title>Megaphylogeny resolves global patterns of mushroom evolution.</title>
        <authorList>
            <person name="Varga T."/>
            <person name="Krizsan K."/>
            <person name="Foldi C."/>
            <person name="Dima B."/>
            <person name="Sanchez-Garcia M."/>
            <person name="Sanchez-Ramirez S."/>
            <person name="Szollosi G.J."/>
            <person name="Szarkandi J.G."/>
            <person name="Papp V."/>
            <person name="Albert L."/>
            <person name="Andreopoulos W."/>
            <person name="Angelini C."/>
            <person name="Antonin V."/>
            <person name="Barry K.W."/>
            <person name="Bougher N.L."/>
            <person name="Buchanan P."/>
            <person name="Buyck B."/>
            <person name="Bense V."/>
            <person name="Catcheside P."/>
            <person name="Chovatia M."/>
            <person name="Cooper J."/>
            <person name="Damon W."/>
            <person name="Desjardin D."/>
            <person name="Finy P."/>
            <person name="Geml J."/>
            <person name="Haridas S."/>
            <person name="Hughes K."/>
            <person name="Justo A."/>
            <person name="Karasinski D."/>
            <person name="Kautmanova I."/>
            <person name="Kiss B."/>
            <person name="Kocsube S."/>
            <person name="Kotiranta H."/>
            <person name="LaButti K.M."/>
            <person name="Lechner B.E."/>
            <person name="Liimatainen K."/>
            <person name="Lipzen A."/>
            <person name="Lukacs Z."/>
            <person name="Mihaltcheva S."/>
            <person name="Morgado L.N."/>
            <person name="Niskanen T."/>
            <person name="Noordeloos M.E."/>
            <person name="Ohm R.A."/>
            <person name="Ortiz-Santana B."/>
            <person name="Ovrebo C."/>
            <person name="Racz N."/>
            <person name="Riley R."/>
            <person name="Savchenko A."/>
            <person name="Shiryaev A."/>
            <person name="Soop K."/>
            <person name="Spirin V."/>
            <person name="Szebenyi C."/>
            <person name="Tomsovsky M."/>
            <person name="Tulloss R.E."/>
            <person name="Uehling J."/>
            <person name="Grigoriev I.V."/>
            <person name="Vagvolgyi C."/>
            <person name="Papp T."/>
            <person name="Martin F.M."/>
            <person name="Miettinen O."/>
            <person name="Hibbett D.S."/>
            <person name="Nagy L.G."/>
        </authorList>
    </citation>
    <scope>NUCLEOTIDE SEQUENCE [LARGE SCALE GENOMIC DNA]</scope>
    <source>
        <strain evidence="4 5">OMC1185</strain>
    </source>
</reference>
<dbReference type="EMBL" id="ML213503">
    <property type="protein sequence ID" value="TFK57581.1"/>
    <property type="molecule type" value="Genomic_DNA"/>
</dbReference>
<dbReference type="GO" id="GO:0016616">
    <property type="term" value="F:oxidoreductase activity, acting on the CH-OH group of donors, NAD or NADP as acceptor"/>
    <property type="evidence" value="ECO:0007669"/>
    <property type="project" value="TreeGrafter"/>
</dbReference>